<protein>
    <recommendedName>
        <fullName evidence="6">Flagellar assembly protein FliW</fullName>
    </recommendedName>
</protein>
<sequence>MSDAAAPAASVLSFIAPPPGLAPHTAFSLETIDATGGLHAMTAVDDPDTRLYLVDPAAVVSDYAPVLSDAHVDALALTEPAEARVFVVARMTDEGIGVNLLAPVVVNRRTGVAAQVILEGQDLPVRALLG</sequence>
<dbReference type="PANTHER" id="PTHR39190">
    <property type="entry name" value="FLAGELLAR ASSEMBLY FACTOR FLIW"/>
    <property type="match status" value="1"/>
</dbReference>
<evidence type="ECO:0000256" key="3">
    <source>
        <dbReference type="ARBA" id="ARBA00022845"/>
    </source>
</evidence>
<dbReference type="Gene3D" id="2.30.290.10">
    <property type="entry name" value="BH3618-like"/>
    <property type="match status" value="1"/>
</dbReference>
<evidence type="ECO:0008006" key="6">
    <source>
        <dbReference type="Google" id="ProtNLM"/>
    </source>
</evidence>
<dbReference type="GO" id="GO:0006417">
    <property type="term" value="P:regulation of translation"/>
    <property type="evidence" value="ECO:0007669"/>
    <property type="project" value="UniProtKB-KW"/>
</dbReference>
<dbReference type="SUPFAM" id="SSF141457">
    <property type="entry name" value="BH3618-like"/>
    <property type="match status" value="1"/>
</dbReference>
<dbReference type="Pfam" id="PF02623">
    <property type="entry name" value="FliW"/>
    <property type="match status" value="1"/>
</dbReference>
<evidence type="ECO:0000256" key="1">
    <source>
        <dbReference type="ARBA" id="ARBA00022490"/>
    </source>
</evidence>
<dbReference type="PANTHER" id="PTHR39190:SF1">
    <property type="entry name" value="FLAGELLAR ASSEMBLY FACTOR FLIW"/>
    <property type="match status" value="1"/>
</dbReference>
<keyword evidence="2" id="KW-1005">Bacterial flagellum biogenesis</keyword>
<reference evidence="4" key="1">
    <citation type="journal article" date="2014" name="Int. J. Syst. Evol. Microbiol.">
        <title>Complete genome sequence of Corynebacterium casei LMG S-19264T (=DSM 44701T), isolated from a smear-ripened cheese.</title>
        <authorList>
            <consortium name="US DOE Joint Genome Institute (JGI-PGF)"/>
            <person name="Walter F."/>
            <person name="Albersmeier A."/>
            <person name="Kalinowski J."/>
            <person name="Ruckert C."/>
        </authorList>
    </citation>
    <scope>NUCLEOTIDE SEQUENCE</scope>
    <source>
        <strain evidence="4">VKM Ac-1447</strain>
    </source>
</reference>
<gene>
    <name evidence="4" type="ORF">GCM10017586_18870</name>
</gene>
<evidence type="ECO:0000313" key="4">
    <source>
        <dbReference type="EMBL" id="GLJ80204.1"/>
    </source>
</evidence>
<evidence type="ECO:0000256" key="2">
    <source>
        <dbReference type="ARBA" id="ARBA00022795"/>
    </source>
</evidence>
<keyword evidence="1" id="KW-0963">Cytoplasm</keyword>
<reference evidence="4" key="2">
    <citation type="submission" date="2023-01" db="EMBL/GenBank/DDBJ databases">
        <authorList>
            <person name="Sun Q."/>
            <person name="Evtushenko L."/>
        </authorList>
    </citation>
    <scope>NUCLEOTIDE SEQUENCE</scope>
    <source>
        <strain evidence="4">VKM Ac-1447</strain>
    </source>
</reference>
<keyword evidence="5" id="KW-1185">Reference proteome</keyword>
<dbReference type="GO" id="GO:0044780">
    <property type="term" value="P:bacterial-type flagellum assembly"/>
    <property type="evidence" value="ECO:0007669"/>
    <property type="project" value="InterPro"/>
</dbReference>
<dbReference type="Proteomes" id="UP001142317">
    <property type="component" value="Unassembled WGS sequence"/>
</dbReference>
<comment type="caution">
    <text evidence="4">The sequence shown here is derived from an EMBL/GenBank/DDBJ whole genome shotgun (WGS) entry which is preliminary data.</text>
</comment>
<name>A0A9W6M3T4_9MICO</name>
<organism evidence="4 5">
    <name type="scientific">Microbacterium imperiale</name>
    <dbReference type="NCBI Taxonomy" id="33884"/>
    <lineage>
        <taxon>Bacteria</taxon>
        <taxon>Bacillati</taxon>
        <taxon>Actinomycetota</taxon>
        <taxon>Actinomycetes</taxon>
        <taxon>Micrococcales</taxon>
        <taxon>Microbacteriaceae</taxon>
        <taxon>Microbacterium</taxon>
    </lineage>
</organism>
<proteinExistence type="predicted"/>
<dbReference type="InterPro" id="IPR024046">
    <property type="entry name" value="Flagellar_assmbl_FliW_dom_sf"/>
</dbReference>
<keyword evidence="3" id="KW-0810">Translation regulation</keyword>
<dbReference type="EMBL" id="BSEO01000014">
    <property type="protein sequence ID" value="GLJ80204.1"/>
    <property type="molecule type" value="Genomic_DNA"/>
</dbReference>
<dbReference type="AlphaFoldDB" id="A0A9W6M3T4"/>
<evidence type="ECO:0000313" key="5">
    <source>
        <dbReference type="Proteomes" id="UP001142317"/>
    </source>
</evidence>
<dbReference type="RefSeq" id="WP_210006474.1">
    <property type="nucleotide sequence ID" value="NZ_BSEO01000014.1"/>
</dbReference>
<accession>A0A9W6M3T4</accession>
<dbReference type="InterPro" id="IPR003775">
    <property type="entry name" value="Flagellar_assembly_factor_FliW"/>
</dbReference>